<comment type="caution">
    <text evidence="6">The sequence shown here is derived from an EMBL/GenBank/DDBJ whole genome shotgun (WGS) entry which is preliminary data.</text>
</comment>
<dbReference type="EMBL" id="VFOW01000001">
    <property type="protein sequence ID" value="TQL77036.1"/>
    <property type="molecule type" value="Genomic_DNA"/>
</dbReference>
<feature type="domain" description="HTH merR-type" evidence="5">
    <location>
        <begin position="5"/>
        <end position="73"/>
    </location>
</feature>
<dbReference type="CDD" id="cd01110">
    <property type="entry name" value="HTH_SoxR"/>
    <property type="match status" value="1"/>
</dbReference>
<evidence type="ECO:0000256" key="2">
    <source>
        <dbReference type="ARBA" id="ARBA00023004"/>
    </source>
</evidence>
<gene>
    <name evidence="6" type="ORF">FB566_2580</name>
</gene>
<dbReference type="SMART" id="SM00422">
    <property type="entry name" value="HTH_MERR"/>
    <property type="match status" value="1"/>
</dbReference>
<keyword evidence="1" id="KW-0001">2Fe-2S</keyword>
<dbReference type="AlphaFoldDB" id="A0A543AWT1"/>
<dbReference type="GO" id="GO:0051537">
    <property type="term" value="F:2 iron, 2 sulfur cluster binding"/>
    <property type="evidence" value="ECO:0007669"/>
    <property type="project" value="UniProtKB-KW"/>
</dbReference>
<dbReference type="InterPro" id="IPR010211">
    <property type="entry name" value="Redox-sen_tscrpt-act_SoxR"/>
</dbReference>
<dbReference type="PANTHER" id="PTHR30204">
    <property type="entry name" value="REDOX-CYCLING DRUG-SENSING TRANSCRIPTIONAL ACTIVATOR SOXR"/>
    <property type="match status" value="1"/>
</dbReference>
<dbReference type="RefSeq" id="WP_211347668.1">
    <property type="nucleotide sequence ID" value="NZ_JBHTGS010000001.1"/>
</dbReference>
<reference evidence="6 7" key="1">
    <citation type="submission" date="2019-06" db="EMBL/GenBank/DDBJ databases">
        <title>Sequencing the genomes of 1000 actinobacteria strains.</title>
        <authorList>
            <person name="Klenk H.-P."/>
        </authorList>
    </citation>
    <scope>NUCLEOTIDE SEQUENCE [LARGE SCALE GENOMIC DNA]</scope>
    <source>
        <strain evidence="6 7">DSM 45928</strain>
    </source>
</reference>
<dbReference type="InParanoid" id="A0A543AWT1"/>
<dbReference type="InterPro" id="IPR047057">
    <property type="entry name" value="MerR_fam"/>
</dbReference>
<keyword evidence="1" id="KW-0479">Metal-binding</keyword>
<dbReference type="InterPro" id="IPR009061">
    <property type="entry name" value="DNA-bd_dom_put_sf"/>
</dbReference>
<dbReference type="Pfam" id="PF13411">
    <property type="entry name" value="MerR_1"/>
    <property type="match status" value="1"/>
</dbReference>
<evidence type="ECO:0000256" key="3">
    <source>
        <dbReference type="ARBA" id="ARBA00023014"/>
    </source>
</evidence>
<dbReference type="Gene3D" id="1.10.1660.10">
    <property type="match status" value="1"/>
</dbReference>
<dbReference type="GO" id="GO:0006979">
    <property type="term" value="P:response to oxidative stress"/>
    <property type="evidence" value="ECO:0007669"/>
    <property type="project" value="InterPro"/>
</dbReference>
<dbReference type="NCBIfam" id="TIGR01950">
    <property type="entry name" value="SoxR"/>
    <property type="match status" value="1"/>
</dbReference>
<dbReference type="SUPFAM" id="SSF46955">
    <property type="entry name" value="Putative DNA-binding domain"/>
    <property type="match status" value="1"/>
</dbReference>
<dbReference type="GO" id="GO:0003677">
    <property type="term" value="F:DNA binding"/>
    <property type="evidence" value="ECO:0007669"/>
    <property type="project" value="UniProtKB-KW"/>
</dbReference>
<dbReference type="PROSITE" id="PS50937">
    <property type="entry name" value="HTH_MERR_2"/>
    <property type="match status" value="1"/>
</dbReference>
<dbReference type="GO" id="GO:0003700">
    <property type="term" value="F:DNA-binding transcription factor activity"/>
    <property type="evidence" value="ECO:0007669"/>
    <property type="project" value="InterPro"/>
</dbReference>
<keyword evidence="2" id="KW-0408">Iron</keyword>
<keyword evidence="3" id="KW-0411">Iron-sulfur</keyword>
<dbReference type="Proteomes" id="UP000317043">
    <property type="component" value="Unassembled WGS sequence"/>
</dbReference>
<evidence type="ECO:0000313" key="6">
    <source>
        <dbReference type="EMBL" id="TQL77036.1"/>
    </source>
</evidence>
<sequence length="146" mass="16334">MPQRLLTIGEFAARAGVPASALRFYERRGLLQSTRTSGNQRRYARSELRRVAFIRTAQTVGLSLTEISRALEDLPDGRTPTRADWERLSNDWHDRLTGQIRLLERLRDDLTGCIGCGCLSLTKCALYNAGDRLADTGTGPRILLSE</sequence>
<dbReference type="PANTHER" id="PTHR30204:SF0">
    <property type="entry name" value="REDOX-SENSITIVE TRANSCRIPTIONAL ACTIVATOR SOXR"/>
    <property type="match status" value="1"/>
</dbReference>
<evidence type="ECO:0000313" key="7">
    <source>
        <dbReference type="Proteomes" id="UP000317043"/>
    </source>
</evidence>
<keyword evidence="4" id="KW-0238">DNA-binding</keyword>
<dbReference type="PRINTS" id="PR00040">
    <property type="entry name" value="HTHMERR"/>
</dbReference>
<dbReference type="InterPro" id="IPR000551">
    <property type="entry name" value="MerR-type_HTH_dom"/>
</dbReference>
<accession>A0A543AWT1</accession>
<protein>
    <submittedName>
        <fullName evidence="6">MerR family redox-sensitive transcriptional activator SoxR</fullName>
    </submittedName>
</protein>
<evidence type="ECO:0000256" key="4">
    <source>
        <dbReference type="ARBA" id="ARBA00023125"/>
    </source>
</evidence>
<keyword evidence="7" id="KW-1185">Reference proteome</keyword>
<evidence type="ECO:0000256" key="1">
    <source>
        <dbReference type="ARBA" id="ARBA00022714"/>
    </source>
</evidence>
<organism evidence="6 7">
    <name type="scientific">Stackebrandtia endophytica</name>
    <dbReference type="NCBI Taxonomy" id="1496996"/>
    <lineage>
        <taxon>Bacteria</taxon>
        <taxon>Bacillati</taxon>
        <taxon>Actinomycetota</taxon>
        <taxon>Actinomycetes</taxon>
        <taxon>Glycomycetales</taxon>
        <taxon>Glycomycetaceae</taxon>
        <taxon>Stackebrandtia</taxon>
    </lineage>
</organism>
<name>A0A543AWT1_9ACTN</name>
<evidence type="ECO:0000259" key="5">
    <source>
        <dbReference type="PROSITE" id="PS50937"/>
    </source>
</evidence>
<proteinExistence type="predicted"/>